<dbReference type="EMBL" id="VSRR010067252">
    <property type="protein sequence ID" value="MPC85080.1"/>
    <property type="molecule type" value="Genomic_DNA"/>
</dbReference>
<sequence>MTTQSAFPGRREGQRRRRRGTHNLPDGEAAAAATLAWPSSPGQCLAGPRTINISPTLPNSYARHISALRRATPTHCRSSCLTSFRLQGFWSPCRPRWCLPCCLALWLRTQWLGKARPPLGSPAGRGEAVTASRHRLCDSDGKTGSDLSVDAVVYGGERRGEAGRVKVACLSGDSK</sequence>
<name>A0A5B7IKK4_PORTR</name>
<reference evidence="2 3" key="1">
    <citation type="submission" date="2019-05" db="EMBL/GenBank/DDBJ databases">
        <title>Another draft genome of Portunus trituberculatus and its Hox gene families provides insights of decapod evolution.</title>
        <authorList>
            <person name="Jeong J.-H."/>
            <person name="Song I."/>
            <person name="Kim S."/>
            <person name="Choi T."/>
            <person name="Kim D."/>
            <person name="Ryu S."/>
            <person name="Kim W."/>
        </authorList>
    </citation>
    <scope>NUCLEOTIDE SEQUENCE [LARGE SCALE GENOMIC DNA]</scope>
    <source>
        <tissue evidence="2">Muscle</tissue>
    </source>
</reference>
<gene>
    <name evidence="2" type="ORF">E2C01_079839</name>
</gene>
<evidence type="ECO:0000313" key="2">
    <source>
        <dbReference type="EMBL" id="MPC85080.1"/>
    </source>
</evidence>
<comment type="caution">
    <text evidence="2">The sequence shown here is derived from an EMBL/GenBank/DDBJ whole genome shotgun (WGS) entry which is preliminary data.</text>
</comment>
<keyword evidence="3" id="KW-1185">Reference proteome</keyword>
<organism evidence="2 3">
    <name type="scientific">Portunus trituberculatus</name>
    <name type="common">Swimming crab</name>
    <name type="synonym">Neptunus trituberculatus</name>
    <dbReference type="NCBI Taxonomy" id="210409"/>
    <lineage>
        <taxon>Eukaryota</taxon>
        <taxon>Metazoa</taxon>
        <taxon>Ecdysozoa</taxon>
        <taxon>Arthropoda</taxon>
        <taxon>Crustacea</taxon>
        <taxon>Multicrustacea</taxon>
        <taxon>Malacostraca</taxon>
        <taxon>Eumalacostraca</taxon>
        <taxon>Eucarida</taxon>
        <taxon>Decapoda</taxon>
        <taxon>Pleocyemata</taxon>
        <taxon>Brachyura</taxon>
        <taxon>Eubrachyura</taxon>
        <taxon>Portunoidea</taxon>
        <taxon>Portunidae</taxon>
        <taxon>Portuninae</taxon>
        <taxon>Portunus</taxon>
    </lineage>
</organism>
<dbReference type="Proteomes" id="UP000324222">
    <property type="component" value="Unassembled WGS sequence"/>
</dbReference>
<accession>A0A5B7IKK4</accession>
<proteinExistence type="predicted"/>
<feature type="region of interest" description="Disordered" evidence="1">
    <location>
        <begin position="1"/>
        <end position="25"/>
    </location>
</feature>
<protein>
    <submittedName>
        <fullName evidence="2">Uncharacterized protein</fullName>
    </submittedName>
</protein>
<dbReference type="AlphaFoldDB" id="A0A5B7IKK4"/>
<evidence type="ECO:0000313" key="3">
    <source>
        <dbReference type="Proteomes" id="UP000324222"/>
    </source>
</evidence>
<evidence type="ECO:0000256" key="1">
    <source>
        <dbReference type="SAM" id="MobiDB-lite"/>
    </source>
</evidence>